<reference evidence="3 4" key="1">
    <citation type="submission" date="2016-09" db="EMBL/GenBank/DDBJ databases">
        <title>Extensive genetic diversity and differential bi-allelic expression allows diatom success in the polar Southern Ocean.</title>
        <authorList>
            <consortium name="DOE Joint Genome Institute"/>
            <person name="Mock T."/>
            <person name="Otillar R.P."/>
            <person name="Strauss J."/>
            <person name="Dupont C."/>
            <person name="Frickenhaus S."/>
            <person name="Maumus F."/>
            <person name="Mcmullan M."/>
            <person name="Sanges R."/>
            <person name="Schmutz J."/>
            <person name="Toseland A."/>
            <person name="Valas R."/>
            <person name="Veluchamy A."/>
            <person name="Ward B.J."/>
            <person name="Allen A."/>
            <person name="Barry K."/>
            <person name="Falciatore A."/>
            <person name="Ferrante M."/>
            <person name="Fortunato A.E."/>
            <person name="Gloeckner G."/>
            <person name="Gruber A."/>
            <person name="Hipkin R."/>
            <person name="Janech M."/>
            <person name="Kroth P."/>
            <person name="Leese F."/>
            <person name="Lindquist E."/>
            <person name="Lyon B.R."/>
            <person name="Martin J."/>
            <person name="Mayer C."/>
            <person name="Parker M."/>
            <person name="Quesneville H."/>
            <person name="Raymond J."/>
            <person name="Uhlig C."/>
            <person name="Valentin K.U."/>
            <person name="Worden A.Z."/>
            <person name="Armbrust E.V."/>
            <person name="Bowler C."/>
            <person name="Green B."/>
            <person name="Moulton V."/>
            <person name="Van Oosterhout C."/>
            <person name="Grigoriev I."/>
        </authorList>
    </citation>
    <scope>NUCLEOTIDE SEQUENCE [LARGE SCALE GENOMIC DNA]</scope>
    <source>
        <strain evidence="3 4">CCMP1102</strain>
    </source>
</reference>
<dbReference type="InterPro" id="IPR006816">
    <property type="entry name" value="ELMO_dom"/>
</dbReference>
<keyword evidence="4" id="KW-1185">Reference proteome</keyword>
<feature type="compositionally biased region" description="Gly residues" evidence="1">
    <location>
        <begin position="415"/>
        <end position="424"/>
    </location>
</feature>
<dbReference type="PROSITE" id="PS51335">
    <property type="entry name" value="ELMO"/>
    <property type="match status" value="1"/>
</dbReference>
<feature type="compositionally biased region" description="Low complexity" evidence="1">
    <location>
        <begin position="11"/>
        <end position="52"/>
    </location>
</feature>
<sequence length="567" mass="61464">MTAATINGENDAATTDPSSTTAAADNGTNNNNDSTTTTNTNATTPTDNNKTAQQHLKNTARFARGFADDAGRTIGNLFPTASLANITARKYTLPDKTVASQVLMYRQLLHTKCRPGLKLSRPFQATPAQTAVMHMPWWEEGIEESKKMIISYDNLITRLWLNGAIEPYRYQGENHNDDEDLLLIGAAPSEKDVSISEQTLETFITDEGLPPIPHEFWVDRLGFQQPDPVTDFRSGGVLSLAMMVYMVESKPVICQRFFTGDTAVLPFGITCINVTDMIAKFLMLAKSTDRMDALLSQKPFWKMFADPNAITAVQELAMSMLCDVAVELGKEKRIPYLAEKTNTNDSMPGDASDKVTVFDFSTILERTEKRVRDDLLGAGPKTVDELRSIAGRLRIKYQNQLERKIQRAKEKNEVGGDGNSGVGGDDSNNNAFVPPVQMQGVMNKATNMAGGFFAKAKSSKFRSSFMDNFNTRGSKTNGGTESEVTTATIVDLPPLNDTPTATVAAAAAATTEPAATTTSNSTSSGNFSATSSEGDWVGVADIAPATDAITNFSIGDDDEDEDADLLL</sequence>
<evidence type="ECO:0000313" key="3">
    <source>
        <dbReference type="EMBL" id="OEU18911.1"/>
    </source>
</evidence>
<evidence type="ECO:0000259" key="2">
    <source>
        <dbReference type="PROSITE" id="PS51335"/>
    </source>
</evidence>
<evidence type="ECO:0000313" key="4">
    <source>
        <dbReference type="Proteomes" id="UP000095751"/>
    </source>
</evidence>
<dbReference type="PANTHER" id="PTHR12771">
    <property type="entry name" value="ENGULFMENT AND CELL MOTILITY"/>
    <property type="match status" value="1"/>
</dbReference>
<proteinExistence type="predicted"/>
<dbReference type="InterPro" id="IPR050868">
    <property type="entry name" value="ELMO_domain-containing"/>
</dbReference>
<organism evidence="3 4">
    <name type="scientific">Fragilariopsis cylindrus CCMP1102</name>
    <dbReference type="NCBI Taxonomy" id="635003"/>
    <lineage>
        <taxon>Eukaryota</taxon>
        <taxon>Sar</taxon>
        <taxon>Stramenopiles</taxon>
        <taxon>Ochrophyta</taxon>
        <taxon>Bacillariophyta</taxon>
        <taxon>Bacillariophyceae</taxon>
        <taxon>Bacillariophycidae</taxon>
        <taxon>Bacillariales</taxon>
        <taxon>Bacillariaceae</taxon>
        <taxon>Fragilariopsis</taxon>
    </lineage>
</organism>
<dbReference type="PANTHER" id="PTHR12771:SF56">
    <property type="entry name" value="CED-12"/>
    <property type="match status" value="1"/>
</dbReference>
<dbReference type="KEGG" id="fcy:FRACYDRAFT_237195"/>
<dbReference type="OrthoDB" id="67155at2759"/>
<accession>A0A1E7FL73</accession>
<evidence type="ECO:0000256" key="1">
    <source>
        <dbReference type="SAM" id="MobiDB-lite"/>
    </source>
</evidence>
<name>A0A1E7FL73_9STRA</name>
<dbReference type="Proteomes" id="UP000095751">
    <property type="component" value="Unassembled WGS sequence"/>
</dbReference>
<feature type="region of interest" description="Disordered" evidence="1">
    <location>
        <begin position="507"/>
        <end position="533"/>
    </location>
</feature>
<dbReference type="InParanoid" id="A0A1E7FL73"/>
<protein>
    <recommendedName>
        <fullName evidence="2">ELMO domain-containing protein</fullName>
    </recommendedName>
</protein>
<feature type="region of interest" description="Disordered" evidence="1">
    <location>
        <begin position="1"/>
        <end position="54"/>
    </location>
</feature>
<feature type="region of interest" description="Disordered" evidence="1">
    <location>
        <begin position="409"/>
        <end position="430"/>
    </location>
</feature>
<dbReference type="Pfam" id="PF04727">
    <property type="entry name" value="ELMO_CED12"/>
    <property type="match status" value="1"/>
</dbReference>
<gene>
    <name evidence="3" type="ORF">FRACYDRAFT_237195</name>
</gene>
<feature type="domain" description="ELMO" evidence="2">
    <location>
        <begin position="195"/>
        <end position="375"/>
    </location>
</feature>
<dbReference type="AlphaFoldDB" id="A0A1E7FL73"/>
<dbReference type="EMBL" id="KV784356">
    <property type="protein sequence ID" value="OEU18911.1"/>
    <property type="molecule type" value="Genomic_DNA"/>
</dbReference>